<evidence type="ECO:0000256" key="8">
    <source>
        <dbReference type="ARBA" id="ARBA00034317"/>
    </source>
</evidence>
<protein>
    <recommendedName>
        <fullName evidence="10">Dibenzothiophene monooxygenase</fullName>
        <ecNumber evidence="9">1.14.14.21</ecNumber>
    </recommendedName>
</protein>
<evidence type="ECO:0000256" key="2">
    <source>
        <dbReference type="ARBA" id="ARBA00022630"/>
    </source>
</evidence>
<accession>A0ABP3XHQ2</accession>
<comment type="catalytic activity">
    <reaction evidence="12">
        <text>dibenzothiophene 5-oxide + FMNH2 + O2 = dibenzothiophene 5,5-dioxide + FMN + H2O + H(+)</text>
        <dbReference type="Rhea" id="RHEA:49080"/>
        <dbReference type="ChEBI" id="CHEBI:15377"/>
        <dbReference type="ChEBI" id="CHEBI:15378"/>
        <dbReference type="ChEBI" id="CHEBI:15379"/>
        <dbReference type="ChEBI" id="CHEBI:23683"/>
        <dbReference type="ChEBI" id="CHEBI:57618"/>
        <dbReference type="ChEBI" id="CHEBI:58210"/>
        <dbReference type="ChEBI" id="CHEBI:90356"/>
    </reaction>
</comment>
<evidence type="ECO:0000256" key="12">
    <source>
        <dbReference type="ARBA" id="ARBA00048445"/>
    </source>
</evidence>
<dbReference type="Pfam" id="PF02770">
    <property type="entry name" value="Acyl-CoA_dh_M"/>
    <property type="match status" value="1"/>
</dbReference>
<dbReference type="PANTHER" id="PTHR43884">
    <property type="entry name" value="ACYL-COA DEHYDROGENASE"/>
    <property type="match status" value="1"/>
</dbReference>
<dbReference type="PANTHER" id="PTHR43884:SF12">
    <property type="entry name" value="ISOVALERYL-COA DEHYDROGENASE, MITOCHONDRIAL-RELATED"/>
    <property type="match status" value="1"/>
</dbReference>
<proteinExistence type="inferred from homology"/>
<comment type="pathway">
    <text evidence="7">Sulfur metabolism; dibenzothiophene degradation.</text>
</comment>
<dbReference type="Gene3D" id="2.40.110.10">
    <property type="entry name" value="Butyryl-CoA Dehydrogenase, subunit A, domain 2"/>
    <property type="match status" value="1"/>
</dbReference>
<evidence type="ECO:0000256" key="11">
    <source>
        <dbReference type="ARBA" id="ARBA00047859"/>
    </source>
</evidence>
<dbReference type="Pfam" id="PF08028">
    <property type="entry name" value="Acyl-CoA_dh_2"/>
    <property type="match status" value="1"/>
</dbReference>
<sequence length="382" mass="40227">MEMNMLVATEEKTPEYWYGIADRIAAKIGETAAAHDREGSFVAENYDLLREAGLIGAAVPVELGGDGMDHATLCGVVRRIGRGCGSTALAFSMHCHQVAVAAWRWQHMQAPTDGLLRGVAAENLVLVSSGGSDWLQGAGTATKVEGGFRIDARKVFSSGCQAGSLLMTSAVYDDPDAGATVLHFAVPFSAEGVTILDTWDTMGMRGTGSHDVELKAVFVADAAVSGRRPQGKWHPLFHIISMIAFPLIYSAYLGVAEGAYDAALEAARKKPANAGLVALTGEMQNAVWTAETALAAMIATAATAQPGPETTSRVMTGRTVAGRAAIRTVELALEVGGGGAFYRKSPIERAFRDIQGARFHPLQEPAQLELAGRLALGLDIDG</sequence>
<keyword evidence="6" id="KW-0503">Monooxygenase</keyword>
<dbReference type="InterPro" id="IPR013786">
    <property type="entry name" value="AcylCoA_DH/ox_N"/>
</dbReference>
<reference evidence="18" key="1">
    <citation type="journal article" date="2019" name="Int. J. Syst. Evol. Microbiol.">
        <title>The Global Catalogue of Microorganisms (GCM) 10K type strain sequencing project: providing services to taxonomists for standard genome sequencing and annotation.</title>
        <authorList>
            <consortium name="The Broad Institute Genomics Platform"/>
            <consortium name="The Broad Institute Genome Sequencing Center for Infectious Disease"/>
            <person name="Wu L."/>
            <person name="Ma J."/>
        </authorList>
    </citation>
    <scope>NUCLEOTIDE SEQUENCE [LARGE SCALE GENOMIC DNA]</scope>
    <source>
        <strain evidence="18">JCM 15910</strain>
    </source>
</reference>
<evidence type="ECO:0000259" key="16">
    <source>
        <dbReference type="Pfam" id="PF08028"/>
    </source>
</evidence>
<evidence type="ECO:0000313" key="17">
    <source>
        <dbReference type="EMBL" id="GAA0864165.1"/>
    </source>
</evidence>
<evidence type="ECO:0000256" key="4">
    <source>
        <dbReference type="ARBA" id="ARBA00022741"/>
    </source>
</evidence>
<keyword evidence="4" id="KW-0547">Nucleotide-binding</keyword>
<organism evidence="17 18">
    <name type="scientific">Sphingopyxis soli</name>
    <dbReference type="NCBI Taxonomy" id="592051"/>
    <lineage>
        <taxon>Bacteria</taxon>
        <taxon>Pseudomonadati</taxon>
        <taxon>Pseudomonadota</taxon>
        <taxon>Alphaproteobacteria</taxon>
        <taxon>Sphingomonadales</taxon>
        <taxon>Sphingomonadaceae</taxon>
        <taxon>Sphingopyxis</taxon>
    </lineage>
</organism>
<comment type="similarity">
    <text evidence="8">Belongs to the DszC flavin monooxygenase family.</text>
</comment>
<dbReference type="Gene3D" id="1.20.140.10">
    <property type="entry name" value="Butyryl-CoA Dehydrogenase, subunit A, domain 3"/>
    <property type="match status" value="1"/>
</dbReference>
<dbReference type="InterPro" id="IPR009100">
    <property type="entry name" value="AcylCoA_DH/oxidase_NM_dom_sf"/>
</dbReference>
<dbReference type="Proteomes" id="UP001500738">
    <property type="component" value="Unassembled WGS sequence"/>
</dbReference>
<keyword evidence="5" id="KW-0560">Oxidoreductase</keyword>
<evidence type="ECO:0000256" key="10">
    <source>
        <dbReference type="ARBA" id="ARBA00034345"/>
    </source>
</evidence>
<evidence type="ECO:0000256" key="13">
    <source>
        <dbReference type="ARBA" id="ARBA00049456"/>
    </source>
</evidence>
<evidence type="ECO:0000259" key="15">
    <source>
        <dbReference type="Pfam" id="PF02771"/>
    </source>
</evidence>
<dbReference type="SUPFAM" id="SSF47203">
    <property type="entry name" value="Acyl-CoA dehydrogenase C-terminal domain-like"/>
    <property type="match status" value="1"/>
</dbReference>
<feature type="domain" description="Acyl-CoA dehydrogenase/oxidase N-terminal" evidence="15">
    <location>
        <begin position="24"/>
        <end position="99"/>
    </location>
</feature>
<dbReference type="InterPro" id="IPR046373">
    <property type="entry name" value="Acyl-CoA_Oxase/DH_mid-dom_sf"/>
</dbReference>
<dbReference type="PIRSF" id="PIRSF016578">
    <property type="entry name" value="HsaA"/>
    <property type="match status" value="1"/>
</dbReference>
<evidence type="ECO:0000256" key="6">
    <source>
        <dbReference type="ARBA" id="ARBA00023033"/>
    </source>
</evidence>
<evidence type="ECO:0000256" key="3">
    <source>
        <dbReference type="ARBA" id="ARBA00022643"/>
    </source>
</evidence>
<keyword evidence="18" id="KW-1185">Reference proteome</keyword>
<dbReference type="Pfam" id="PF02771">
    <property type="entry name" value="Acyl-CoA_dh_N"/>
    <property type="match status" value="1"/>
</dbReference>
<dbReference type="InterPro" id="IPR037069">
    <property type="entry name" value="AcylCoA_DH/ox_N_sf"/>
</dbReference>
<comment type="catalytic activity">
    <reaction evidence="11">
        <text>dibenzothiophene + FMNH2 + O2 = dibenzothiophene 5-oxide + FMN + H2O + H(+)</text>
        <dbReference type="Rhea" id="RHEA:49076"/>
        <dbReference type="ChEBI" id="CHEBI:15377"/>
        <dbReference type="ChEBI" id="CHEBI:15378"/>
        <dbReference type="ChEBI" id="CHEBI:15379"/>
        <dbReference type="ChEBI" id="CHEBI:23681"/>
        <dbReference type="ChEBI" id="CHEBI:23683"/>
        <dbReference type="ChEBI" id="CHEBI:57618"/>
        <dbReference type="ChEBI" id="CHEBI:58210"/>
    </reaction>
</comment>
<dbReference type="InterPro" id="IPR036250">
    <property type="entry name" value="AcylCo_DH-like_C"/>
</dbReference>
<dbReference type="EC" id="1.14.14.21" evidence="9"/>
<gene>
    <name evidence="17" type="ORF">GCM10009115_17600</name>
</gene>
<keyword evidence="2" id="KW-0285">Flavoprotein</keyword>
<evidence type="ECO:0000256" key="9">
    <source>
        <dbReference type="ARBA" id="ARBA00034328"/>
    </source>
</evidence>
<feature type="domain" description="Acyl-CoA oxidase/dehydrogenase middle" evidence="14">
    <location>
        <begin position="130"/>
        <end position="217"/>
    </location>
</feature>
<evidence type="ECO:0000259" key="14">
    <source>
        <dbReference type="Pfam" id="PF02770"/>
    </source>
</evidence>
<evidence type="ECO:0000256" key="5">
    <source>
        <dbReference type="ARBA" id="ARBA00023002"/>
    </source>
</evidence>
<dbReference type="Gene3D" id="1.10.540.10">
    <property type="entry name" value="Acyl-CoA dehydrogenase/oxidase, N-terminal domain"/>
    <property type="match status" value="1"/>
</dbReference>
<comment type="catalytic activity">
    <reaction evidence="13">
        <text>dibenzothiophene + 2 FMNH2 + 2 O2 = dibenzothiophene 5,5-dioxide + 2 FMN + 2 H2O + 2 H(+)</text>
        <dbReference type="Rhea" id="RHEA:49072"/>
        <dbReference type="ChEBI" id="CHEBI:15377"/>
        <dbReference type="ChEBI" id="CHEBI:15378"/>
        <dbReference type="ChEBI" id="CHEBI:15379"/>
        <dbReference type="ChEBI" id="CHEBI:23681"/>
        <dbReference type="ChEBI" id="CHEBI:57618"/>
        <dbReference type="ChEBI" id="CHEBI:58210"/>
        <dbReference type="ChEBI" id="CHEBI:90356"/>
        <dbReference type="EC" id="1.14.14.21"/>
    </reaction>
</comment>
<dbReference type="SUPFAM" id="SSF56645">
    <property type="entry name" value="Acyl-CoA dehydrogenase NM domain-like"/>
    <property type="match status" value="1"/>
</dbReference>
<comment type="subcellular location">
    <subcellularLocation>
        <location evidence="1">Cytoplasm</location>
    </subcellularLocation>
</comment>
<feature type="domain" description="Acyl-CoA dehydrogenase C-terminal" evidence="16">
    <location>
        <begin position="250"/>
        <end position="360"/>
    </location>
</feature>
<evidence type="ECO:0000256" key="1">
    <source>
        <dbReference type="ARBA" id="ARBA00004496"/>
    </source>
</evidence>
<evidence type="ECO:0000256" key="7">
    <source>
        <dbReference type="ARBA" id="ARBA00034307"/>
    </source>
</evidence>
<comment type="caution">
    <text evidence="17">The sequence shown here is derived from an EMBL/GenBank/DDBJ whole genome shotgun (WGS) entry which is preliminary data.</text>
</comment>
<keyword evidence="3" id="KW-0288">FMN</keyword>
<evidence type="ECO:0000313" key="18">
    <source>
        <dbReference type="Proteomes" id="UP001500738"/>
    </source>
</evidence>
<dbReference type="InterPro" id="IPR006091">
    <property type="entry name" value="Acyl-CoA_Oxase/DH_mid-dom"/>
</dbReference>
<dbReference type="InterPro" id="IPR013107">
    <property type="entry name" value="Acyl-CoA_DH_C"/>
</dbReference>
<name>A0ABP3XHQ2_9SPHN</name>
<dbReference type="EMBL" id="BAAAFE010000007">
    <property type="protein sequence ID" value="GAA0864165.1"/>
    <property type="molecule type" value="Genomic_DNA"/>
</dbReference>